<feature type="domain" description="DUF7908" evidence="6">
    <location>
        <begin position="139"/>
        <end position="228"/>
    </location>
</feature>
<dbReference type="InterPro" id="IPR039744">
    <property type="entry name" value="RIbosomal_uS14_euk_arc"/>
</dbReference>
<dbReference type="OrthoDB" id="4388755at2759"/>
<dbReference type="InterPro" id="IPR043140">
    <property type="entry name" value="Ribosomal_uS14_sf"/>
</dbReference>
<dbReference type="STRING" id="357750.A0A2S6CC58"/>
<evidence type="ECO:0000313" key="8">
    <source>
        <dbReference type="Proteomes" id="UP000237631"/>
    </source>
</evidence>
<reference evidence="8" key="1">
    <citation type="journal article" date="2017" name="bioRxiv">
        <title>Conservation of a gene cluster reveals novel cercosporin biosynthetic mechanisms and extends production to the genus Colletotrichum.</title>
        <authorList>
            <person name="de Jonge R."/>
            <person name="Ebert M.K."/>
            <person name="Huitt-Roehl C.R."/>
            <person name="Pal P."/>
            <person name="Suttle J.C."/>
            <person name="Spanner R.E."/>
            <person name="Neubauer J.D."/>
            <person name="Jurick W.M.II."/>
            <person name="Stott K.A."/>
            <person name="Secor G.A."/>
            <person name="Thomma B.P.H.J."/>
            <person name="Van de Peer Y."/>
            <person name="Townsend C.A."/>
            <person name="Bolton M.D."/>
        </authorList>
    </citation>
    <scope>NUCLEOTIDE SEQUENCE [LARGE SCALE GENOMIC DNA]</scope>
    <source>
        <strain evidence="8">CBS538.71</strain>
    </source>
</reference>
<sequence length="668" mass="72701">MLLKGLLVISLSALHLTTAARQDADRNALESAAHQQISSPSTRNGDDEPQLSESYVNEPIMDISTSITGSLSERDITEHGIDSTEDVHTSSQALKTNTGLSRDSLIWAQRSKQELIDTDEAYRMSVQTGSARKRQTNVIRNGTLSVFLGDTHYFYTTNTGVNAQPFIPTLNPGNIARTFRLGAAGEVIWRNAAFESGQAQFCSMDDGTLYAVFRAAARPAGCLNTRLMLFVASSCARLPEYVVTTTLANIIQQATATSTSTTTVGVTTITVTYQVTAPAPTTTVTTYLAAARTVVTTQPPSTYFTTTSTQSASPAAANPGTVTVVQTVTVPTITTTLTQTTTPPPVTQTTTVASGVVTVSQLPAPTTCNNQGVEYAAFRNNPTYQNNGNFQPEFMKSRSAGGTWEVIYTSGITDGIGGFPQLCGPNPSDNVTIYGNPQSFSCVEFSIMHRFYLYPYMTGTHTFYWEANDDRAWQTAYLASAQPLTLDLVAGDYYAMRVAFSQGGGGANWGFNVTDPTGKVAWDRNTVASPCIVRRSCDNTTAPQFTTPFGQEIRWVDGMRSAGGCESILRKNRSLHLITLMGHQHRKFNPSRSHLPSPRQIIKAIITTPNMSHDTVFYSRPRTYGKGSRGCRVTGDKKKSGVIRKYGLNMSRQAFREKAADIGFHKYR</sequence>
<dbReference type="Pfam" id="PF00253">
    <property type="entry name" value="Ribosomal_S14"/>
    <property type="match status" value="1"/>
</dbReference>
<evidence type="ECO:0000259" key="6">
    <source>
        <dbReference type="Pfam" id="PF25485"/>
    </source>
</evidence>
<comment type="similarity">
    <text evidence="1">Belongs to the universal ribosomal protein uS14 family.</text>
</comment>
<protein>
    <recommendedName>
        <fullName evidence="6">DUF7908 domain-containing protein</fullName>
    </recommendedName>
</protein>
<feature type="chain" id="PRO_5015453760" description="DUF7908 domain-containing protein" evidence="5">
    <location>
        <begin position="20"/>
        <end position="668"/>
    </location>
</feature>
<evidence type="ECO:0000313" key="7">
    <source>
        <dbReference type="EMBL" id="PPJ57315.1"/>
    </source>
</evidence>
<keyword evidence="2" id="KW-0689">Ribosomal protein</keyword>
<feature type="signal peptide" evidence="5">
    <location>
        <begin position="1"/>
        <end position="19"/>
    </location>
</feature>
<keyword evidence="3" id="KW-0687">Ribonucleoprotein</keyword>
<feature type="compositionally biased region" description="Polar residues" evidence="4">
    <location>
        <begin position="33"/>
        <end position="43"/>
    </location>
</feature>
<accession>A0A2S6CC58</accession>
<keyword evidence="5" id="KW-0732">Signal</keyword>
<name>A0A2S6CC58_9PEZI</name>
<dbReference type="PANTHER" id="PTHR12010:SF2">
    <property type="entry name" value="40S RIBOSOMAL PROTEIN S29"/>
    <property type="match status" value="1"/>
</dbReference>
<evidence type="ECO:0000256" key="4">
    <source>
        <dbReference type="SAM" id="MobiDB-lite"/>
    </source>
</evidence>
<evidence type="ECO:0000256" key="2">
    <source>
        <dbReference type="ARBA" id="ARBA00022980"/>
    </source>
</evidence>
<evidence type="ECO:0000256" key="5">
    <source>
        <dbReference type="SAM" id="SignalP"/>
    </source>
</evidence>
<organism evidence="7 8">
    <name type="scientific">Cercospora berteroae</name>
    <dbReference type="NCBI Taxonomy" id="357750"/>
    <lineage>
        <taxon>Eukaryota</taxon>
        <taxon>Fungi</taxon>
        <taxon>Dikarya</taxon>
        <taxon>Ascomycota</taxon>
        <taxon>Pezizomycotina</taxon>
        <taxon>Dothideomycetes</taxon>
        <taxon>Dothideomycetidae</taxon>
        <taxon>Mycosphaerellales</taxon>
        <taxon>Mycosphaerellaceae</taxon>
        <taxon>Cercospora</taxon>
    </lineage>
</organism>
<comment type="caution">
    <text evidence="7">The sequence shown here is derived from an EMBL/GenBank/DDBJ whole genome shotgun (WGS) entry which is preliminary data.</text>
</comment>
<dbReference type="GO" id="GO:0003735">
    <property type="term" value="F:structural constituent of ribosome"/>
    <property type="evidence" value="ECO:0007669"/>
    <property type="project" value="InterPro"/>
</dbReference>
<evidence type="ECO:0000256" key="3">
    <source>
        <dbReference type="ARBA" id="ARBA00023274"/>
    </source>
</evidence>
<dbReference type="EMBL" id="PNEN01000496">
    <property type="protein sequence ID" value="PPJ57315.1"/>
    <property type="molecule type" value="Genomic_DNA"/>
</dbReference>
<evidence type="ECO:0000256" key="1">
    <source>
        <dbReference type="ARBA" id="ARBA00009083"/>
    </source>
</evidence>
<dbReference type="InterPro" id="IPR057230">
    <property type="entry name" value="DUF7908"/>
</dbReference>
<proteinExistence type="inferred from homology"/>
<dbReference type="FunFam" id="4.10.830.10:FF:000002">
    <property type="entry name" value="40S ribosomal protein S29"/>
    <property type="match status" value="1"/>
</dbReference>
<dbReference type="Pfam" id="PF25485">
    <property type="entry name" value="DUF7908"/>
    <property type="match status" value="1"/>
</dbReference>
<dbReference type="GO" id="GO:0022627">
    <property type="term" value="C:cytosolic small ribosomal subunit"/>
    <property type="evidence" value="ECO:0007669"/>
    <property type="project" value="TreeGrafter"/>
</dbReference>
<dbReference type="PANTHER" id="PTHR12010">
    <property type="entry name" value="40S RIBOSOMAL PROTEIN S29"/>
    <property type="match status" value="1"/>
</dbReference>
<dbReference type="Proteomes" id="UP000237631">
    <property type="component" value="Unassembled WGS sequence"/>
</dbReference>
<dbReference type="AlphaFoldDB" id="A0A2S6CC58"/>
<dbReference type="GO" id="GO:0008270">
    <property type="term" value="F:zinc ion binding"/>
    <property type="evidence" value="ECO:0007669"/>
    <property type="project" value="InterPro"/>
</dbReference>
<dbReference type="GO" id="GO:0002181">
    <property type="term" value="P:cytoplasmic translation"/>
    <property type="evidence" value="ECO:0007669"/>
    <property type="project" value="TreeGrafter"/>
</dbReference>
<feature type="region of interest" description="Disordered" evidence="4">
    <location>
        <begin position="27"/>
        <end position="59"/>
    </location>
</feature>
<dbReference type="Gene3D" id="4.10.830.10">
    <property type="entry name" value="30s Ribosomal Protein S14, Chain N"/>
    <property type="match status" value="1"/>
</dbReference>
<dbReference type="InterPro" id="IPR001209">
    <property type="entry name" value="Ribosomal_uS14"/>
</dbReference>
<gene>
    <name evidence="7" type="ORF">CBER1_07930</name>
</gene>
<keyword evidence="8" id="KW-1185">Reference proteome</keyword>